<evidence type="ECO:0000313" key="1">
    <source>
        <dbReference type="EMBL" id="CAG9326616.1"/>
    </source>
</evidence>
<evidence type="ECO:0000313" key="2">
    <source>
        <dbReference type="Proteomes" id="UP001162131"/>
    </source>
</evidence>
<protein>
    <submittedName>
        <fullName evidence="1">Uncharacterized protein</fullName>
    </submittedName>
</protein>
<proteinExistence type="predicted"/>
<dbReference type="Proteomes" id="UP001162131">
    <property type="component" value="Unassembled WGS sequence"/>
</dbReference>
<sequence length="71" mass="8339">MLKYLNEFISITYNMRTTKIENNKNDTLAALLSYSFNGHLILMQHLKYVYSDSKKVYFGFNIKALIPRQTA</sequence>
<reference evidence="1" key="1">
    <citation type="submission" date="2021-09" db="EMBL/GenBank/DDBJ databases">
        <authorList>
            <consortium name="AG Swart"/>
            <person name="Singh M."/>
            <person name="Singh A."/>
            <person name="Seah K."/>
            <person name="Emmerich C."/>
        </authorList>
    </citation>
    <scope>NUCLEOTIDE SEQUENCE</scope>
    <source>
        <strain evidence="1">ATCC30299</strain>
    </source>
</reference>
<dbReference type="AlphaFoldDB" id="A0AAU9JQ29"/>
<gene>
    <name evidence="1" type="ORF">BSTOLATCC_MIC41890</name>
</gene>
<keyword evidence="2" id="KW-1185">Reference proteome</keyword>
<name>A0AAU9JQ29_9CILI</name>
<accession>A0AAU9JQ29</accession>
<comment type="caution">
    <text evidence="1">The sequence shown here is derived from an EMBL/GenBank/DDBJ whole genome shotgun (WGS) entry which is preliminary data.</text>
</comment>
<dbReference type="EMBL" id="CAJZBQ010000041">
    <property type="protein sequence ID" value="CAG9326616.1"/>
    <property type="molecule type" value="Genomic_DNA"/>
</dbReference>
<organism evidence="1 2">
    <name type="scientific">Blepharisma stoltei</name>
    <dbReference type="NCBI Taxonomy" id="1481888"/>
    <lineage>
        <taxon>Eukaryota</taxon>
        <taxon>Sar</taxon>
        <taxon>Alveolata</taxon>
        <taxon>Ciliophora</taxon>
        <taxon>Postciliodesmatophora</taxon>
        <taxon>Heterotrichea</taxon>
        <taxon>Heterotrichida</taxon>
        <taxon>Blepharismidae</taxon>
        <taxon>Blepharisma</taxon>
    </lineage>
</organism>